<feature type="transmembrane region" description="Helical" evidence="1">
    <location>
        <begin position="162"/>
        <end position="181"/>
    </location>
</feature>
<feature type="transmembrane region" description="Helical" evidence="1">
    <location>
        <begin position="92"/>
        <end position="115"/>
    </location>
</feature>
<dbReference type="RefSeq" id="WP_386059476.1">
    <property type="nucleotide sequence ID" value="NZ_JBHTKL010000005.1"/>
</dbReference>
<organism evidence="2 3">
    <name type="scientific">Thalassobacillus hwangdonensis</name>
    <dbReference type="NCBI Taxonomy" id="546108"/>
    <lineage>
        <taxon>Bacteria</taxon>
        <taxon>Bacillati</taxon>
        <taxon>Bacillota</taxon>
        <taxon>Bacilli</taxon>
        <taxon>Bacillales</taxon>
        <taxon>Bacillaceae</taxon>
        <taxon>Thalassobacillus</taxon>
    </lineage>
</organism>
<sequence length="239" mass="26670">MKFSQLLALELRRNVISMHLVISIGLSLALGGGIIYSIHELGGPFQPRNVAGLYATIAIVALGIYCAKMVIADLHYGTVYLFFKSTKDRLRFLLSRVVVIAVVSLLFGIGCSALLYVNHLWNDQAFVWGDVRASLLHYVLFGTFFTLLFMIISMFYQKAMNLLVLALMIILVLPGLLGMVFRVDAIPAFVKDIVSYAPVYSLPNQVPFLALSNSEMTVIVLANLLLFLFAYYKLPKTDY</sequence>
<proteinExistence type="predicted"/>
<dbReference type="EMBL" id="JBHTKL010000005">
    <property type="protein sequence ID" value="MFD1019495.1"/>
    <property type="molecule type" value="Genomic_DNA"/>
</dbReference>
<dbReference type="Proteomes" id="UP001596990">
    <property type="component" value="Unassembled WGS sequence"/>
</dbReference>
<keyword evidence="1" id="KW-0812">Transmembrane</keyword>
<keyword evidence="1" id="KW-1133">Transmembrane helix</keyword>
<evidence type="ECO:0008006" key="4">
    <source>
        <dbReference type="Google" id="ProtNLM"/>
    </source>
</evidence>
<feature type="transmembrane region" description="Helical" evidence="1">
    <location>
        <begin position="20"/>
        <end position="39"/>
    </location>
</feature>
<protein>
    <recommendedName>
        <fullName evidence="4">ABC transporter permease</fullName>
    </recommendedName>
</protein>
<accession>A0ABW3L2P1</accession>
<keyword evidence="1" id="KW-0472">Membrane</keyword>
<gene>
    <name evidence="2" type="ORF">ACFQ2J_09965</name>
</gene>
<evidence type="ECO:0000313" key="2">
    <source>
        <dbReference type="EMBL" id="MFD1019495.1"/>
    </source>
</evidence>
<reference evidence="3" key="1">
    <citation type="journal article" date="2019" name="Int. J. Syst. Evol. Microbiol.">
        <title>The Global Catalogue of Microorganisms (GCM) 10K type strain sequencing project: providing services to taxonomists for standard genome sequencing and annotation.</title>
        <authorList>
            <consortium name="The Broad Institute Genomics Platform"/>
            <consortium name="The Broad Institute Genome Sequencing Center for Infectious Disease"/>
            <person name="Wu L."/>
            <person name="Ma J."/>
        </authorList>
    </citation>
    <scope>NUCLEOTIDE SEQUENCE [LARGE SCALE GENOMIC DNA]</scope>
    <source>
        <strain evidence="3">CCUG 56607</strain>
    </source>
</reference>
<feature type="transmembrane region" description="Helical" evidence="1">
    <location>
        <begin position="216"/>
        <end position="234"/>
    </location>
</feature>
<feature type="transmembrane region" description="Helical" evidence="1">
    <location>
        <begin position="135"/>
        <end position="155"/>
    </location>
</feature>
<evidence type="ECO:0000256" key="1">
    <source>
        <dbReference type="SAM" id="Phobius"/>
    </source>
</evidence>
<evidence type="ECO:0000313" key="3">
    <source>
        <dbReference type="Proteomes" id="UP001596990"/>
    </source>
</evidence>
<feature type="transmembrane region" description="Helical" evidence="1">
    <location>
        <begin position="51"/>
        <end position="71"/>
    </location>
</feature>
<name>A0ABW3L2P1_9BACI</name>
<comment type="caution">
    <text evidence="2">The sequence shown here is derived from an EMBL/GenBank/DDBJ whole genome shotgun (WGS) entry which is preliminary data.</text>
</comment>
<keyword evidence="3" id="KW-1185">Reference proteome</keyword>